<dbReference type="Proteomes" id="UP000319424">
    <property type="component" value="Unassembled WGS sequence"/>
</dbReference>
<organism evidence="1 2">
    <name type="scientific">Criibacterium bergeronii</name>
    <dbReference type="NCBI Taxonomy" id="1871336"/>
    <lineage>
        <taxon>Bacteria</taxon>
        <taxon>Bacillati</taxon>
        <taxon>Bacillota</taxon>
        <taxon>Clostridia</taxon>
        <taxon>Peptostreptococcales</taxon>
        <taxon>Filifactoraceae</taxon>
        <taxon>Criibacterium</taxon>
    </lineage>
</organism>
<dbReference type="AlphaFoldDB" id="A0A552V6W7"/>
<name>A0A552V6W7_9FIRM</name>
<reference evidence="1 2" key="1">
    <citation type="submission" date="2019-07" db="EMBL/GenBank/DDBJ databases">
        <title>Criibacterium bergeronii gen. nov., sp. nov. isolated from human clinical samples.</title>
        <authorList>
            <person name="Maheux A.F."/>
            <person name="Boudreau D.K."/>
            <person name="Berube E."/>
            <person name="Brodeur S."/>
            <person name="Bernard K.A."/>
            <person name="Abed J.Y."/>
            <person name="Ducrey E."/>
            <person name="Guay E.F."/>
            <person name="Raymond F."/>
            <person name="Corbeil J."/>
            <person name="Domingo M.-C."/>
            <person name="Roy P.H."/>
            <person name="Boissinot M."/>
            <person name="Tocheva E.I."/>
            <person name="Omar R.F."/>
        </authorList>
    </citation>
    <scope>NUCLEOTIDE SEQUENCE [LARGE SCALE GENOMIC DNA]</scope>
    <source>
        <strain evidence="1 2">CCRI-24246</strain>
    </source>
</reference>
<dbReference type="RefSeq" id="WP_144398152.1">
    <property type="nucleotide sequence ID" value="NZ_VJXW01000007.1"/>
</dbReference>
<protein>
    <submittedName>
        <fullName evidence="1">Uncharacterized protein</fullName>
    </submittedName>
</protein>
<evidence type="ECO:0000313" key="1">
    <source>
        <dbReference type="EMBL" id="TRW26223.1"/>
    </source>
</evidence>
<sequence>MKLNIDAAFAREQKKIQHCGTEYLVQNVPLKVFYEMQEKNRDQYANPLATGLYDEIFKNVIISPKVTWDNFDNPKELEGLMKKIFQFLSREELPEDSQEQGQAQENSKE</sequence>
<gene>
    <name evidence="1" type="ORF">FL857_05925</name>
</gene>
<dbReference type="OrthoDB" id="2627254at2"/>
<proteinExistence type="predicted"/>
<comment type="caution">
    <text evidence="1">The sequence shown here is derived from an EMBL/GenBank/DDBJ whole genome shotgun (WGS) entry which is preliminary data.</text>
</comment>
<evidence type="ECO:0000313" key="2">
    <source>
        <dbReference type="Proteomes" id="UP000319424"/>
    </source>
</evidence>
<dbReference type="EMBL" id="VJXW01000007">
    <property type="protein sequence ID" value="TRW26223.1"/>
    <property type="molecule type" value="Genomic_DNA"/>
</dbReference>
<accession>A0A552V6W7</accession>